<dbReference type="Pfam" id="PF00857">
    <property type="entry name" value="Isochorismatase"/>
    <property type="match status" value="1"/>
</dbReference>
<proteinExistence type="predicted"/>
<dbReference type="EMBL" id="CP015878">
    <property type="protein sequence ID" value="ANI14574.1"/>
    <property type="molecule type" value="Genomic_DNA"/>
</dbReference>
<dbReference type="AlphaFoldDB" id="A0A1A9KAP5"/>
<dbReference type="PANTHER" id="PTHR43540">
    <property type="entry name" value="PEROXYUREIDOACRYLATE/UREIDOACRYLATE AMIDOHYDROLASE-RELATED"/>
    <property type="match status" value="1"/>
</dbReference>
<organism evidence="3 4">
    <name type="scientific">Pseudomonas citronellolis</name>
    <dbReference type="NCBI Taxonomy" id="53408"/>
    <lineage>
        <taxon>Bacteria</taxon>
        <taxon>Pseudomonadati</taxon>
        <taxon>Pseudomonadota</taxon>
        <taxon>Gammaproteobacteria</taxon>
        <taxon>Pseudomonadales</taxon>
        <taxon>Pseudomonadaceae</taxon>
        <taxon>Pseudomonas</taxon>
    </lineage>
</organism>
<evidence type="ECO:0000313" key="3">
    <source>
        <dbReference type="EMBL" id="ANI14574.1"/>
    </source>
</evidence>
<protein>
    <submittedName>
        <fullName evidence="3">Isochorismatase</fullName>
    </submittedName>
</protein>
<dbReference type="Proteomes" id="UP000077748">
    <property type="component" value="Chromosome"/>
</dbReference>
<dbReference type="CDD" id="cd01014">
    <property type="entry name" value="nicotinamidase_related"/>
    <property type="match status" value="1"/>
</dbReference>
<evidence type="ECO:0000259" key="2">
    <source>
        <dbReference type="Pfam" id="PF00857"/>
    </source>
</evidence>
<evidence type="ECO:0000313" key="4">
    <source>
        <dbReference type="Proteomes" id="UP000077748"/>
    </source>
</evidence>
<name>A0A1A9KAP5_9PSED</name>
<feature type="domain" description="Isochorismatase-like" evidence="2">
    <location>
        <begin position="6"/>
        <end position="176"/>
    </location>
</feature>
<dbReference type="PANTHER" id="PTHR43540:SF1">
    <property type="entry name" value="ISOCHORISMATASE HYDROLASE"/>
    <property type="match status" value="1"/>
</dbReference>
<evidence type="ECO:0000256" key="1">
    <source>
        <dbReference type="ARBA" id="ARBA00022801"/>
    </source>
</evidence>
<dbReference type="Gene3D" id="3.40.50.850">
    <property type="entry name" value="Isochorismatase-like"/>
    <property type="match status" value="1"/>
</dbReference>
<dbReference type="InterPro" id="IPR000868">
    <property type="entry name" value="Isochorismatase-like_dom"/>
</dbReference>
<keyword evidence="1" id="KW-0378">Hydrolase</keyword>
<dbReference type="SUPFAM" id="SSF52499">
    <property type="entry name" value="Isochorismatase-like hydrolases"/>
    <property type="match status" value="1"/>
</dbReference>
<dbReference type="InterPro" id="IPR036380">
    <property type="entry name" value="Isochorismatase-like_sf"/>
</dbReference>
<reference evidence="3 4" key="1">
    <citation type="submission" date="2016-05" db="EMBL/GenBank/DDBJ databases">
        <title>Genome Sequence of Pseudomonas citronellolis Strain SJTE-3, an Estrogens and Persistent Organic Pollutants degradation strain.</title>
        <authorList>
            <person name="Liang R."/>
        </authorList>
    </citation>
    <scope>NUCLEOTIDE SEQUENCE [LARGE SCALE GENOMIC DNA]</scope>
    <source>
        <strain evidence="3 4">SJTE-3</strain>
    </source>
</reference>
<sequence length="185" mass="19975">MPNTPALIIIDMQKGMASTPVPRNNPHAEARIAELLAAWRAAGAPLLHVRHISRTPGSPFWPGQPGVEFQDALAPLEHEQVLEKNVPDAFANSGLERWLRVRGIDTLVIAGVSTNNSVEGTARSAGNLGFRTFVVADACFAFEQRDYHGTLRSAEEVHAMALGNLQGEYAWVLEAAQALGMARDG</sequence>
<dbReference type="InterPro" id="IPR050272">
    <property type="entry name" value="Isochorismatase-like_hydrls"/>
</dbReference>
<dbReference type="RefSeq" id="WP_064582722.1">
    <property type="nucleotide sequence ID" value="NZ_CP015878.1"/>
</dbReference>
<accession>A0A1A9KAP5</accession>
<gene>
    <name evidence="3" type="ORF">A9C11_11515</name>
</gene>
<dbReference type="GO" id="GO:0016787">
    <property type="term" value="F:hydrolase activity"/>
    <property type="evidence" value="ECO:0007669"/>
    <property type="project" value="UniProtKB-KW"/>
</dbReference>